<evidence type="ECO:0000256" key="11">
    <source>
        <dbReference type="ARBA" id="ARBA00023136"/>
    </source>
</evidence>
<dbReference type="InterPro" id="IPR039426">
    <property type="entry name" value="TonB-dep_rcpt-like"/>
</dbReference>
<keyword evidence="9" id="KW-0406">Ion transport</keyword>
<evidence type="ECO:0000256" key="3">
    <source>
        <dbReference type="ARBA" id="ARBA00022448"/>
    </source>
</evidence>
<dbReference type="CDD" id="cd01347">
    <property type="entry name" value="ligand_gated_channel"/>
    <property type="match status" value="1"/>
</dbReference>
<feature type="domain" description="TonB-dependent receptor plug" evidence="18">
    <location>
        <begin position="65"/>
        <end position="163"/>
    </location>
</feature>
<evidence type="ECO:0000256" key="12">
    <source>
        <dbReference type="ARBA" id="ARBA00023170"/>
    </source>
</evidence>
<dbReference type="PANTHER" id="PTHR32552:SF89">
    <property type="entry name" value="CATECHOLATE SIDEROPHORE RECEPTOR FIU"/>
    <property type="match status" value="1"/>
</dbReference>
<keyword evidence="4 14" id="KW-1134">Transmembrane beta strand</keyword>
<evidence type="ECO:0000313" key="20">
    <source>
        <dbReference type="Proteomes" id="UP000075544"/>
    </source>
</evidence>
<keyword evidence="3 14" id="KW-0813">Transport</keyword>
<dbReference type="EMBL" id="JRHX01000049">
    <property type="protein sequence ID" value="KXZ70666.1"/>
    <property type="molecule type" value="Genomic_DNA"/>
</dbReference>
<keyword evidence="5" id="KW-0410">Iron transport</keyword>
<keyword evidence="7 16" id="KW-0732">Signal</keyword>
<evidence type="ECO:0000256" key="10">
    <source>
        <dbReference type="ARBA" id="ARBA00023077"/>
    </source>
</evidence>
<evidence type="ECO:0000256" key="9">
    <source>
        <dbReference type="ARBA" id="ARBA00023065"/>
    </source>
</evidence>
<dbReference type="Gene3D" id="2.170.130.10">
    <property type="entry name" value="TonB-dependent receptor, plug domain"/>
    <property type="match status" value="1"/>
</dbReference>
<evidence type="ECO:0000256" key="14">
    <source>
        <dbReference type="PROSITE-ProRule" id="PRU01360"/>
    </source>
</evidence>
<dbReference type="GO" id="GO:0015891">
    <property type="term" value="P:siderophore transport"/>
    <property type="evidence" value="ECO:0007669"/>
    <property type="project" value="InterPro"/>
</dbReference>
<evidence type="ECO:0000256" key="2">
    <source>
        <dbReference type="ARBA" id="ARBA00009810"/>
    </source>
</evidence>
<gene>
    <name evidence="19" type="primary">bfrD</name>
    <name evidence="19" type="ORF">AVENLUH13518_01785</name>
</gene>
<comment type="similarity">
    <text evidence="2 14 15">Belongs to the TonB-dependent receptor family.</text>
</comment>
<evidence type="ECO:0000256" key="13">
    <source>
        <dbReference type="ARBA" id="ARBA00023237"/>
    </source>
</evidence>
<keyword evidence="13 14" id="KW-0998">Cell outer membrane</keyword>
<sequence>MSSFIRTRKKFVSSAIASSLSMIATTAIAQDQNQVVQLPTIHAKATIEESLKVDHSANVKFVAPLKDTPKSVSILSQKLIKETNSNTLLEALRYEPGITLGAGEGGTPFTDMPYIRGYSGQSSIYVDGVRNTTSQSRDMFAIEQVEVIKGSSSTLGGGGSVGGSINLIPKVAHEGDVYQGSIQSGTDNYRHIQLDANKDFNNGVAGRIVIMGHENEKPGQHNGAEFARAGIASSLALGLDTATRGTFSYYYLRSNDEPDAGIPFNSPTKAPAGVDLTPGDGRPVDVKAGTYYGWKDRDFDKRENHIGTFKLEHDFTEDLTLSNVMTYNKSKSDYVYTNADDSNGNIYRGTISRRALSRIVDTDAYSDQLSLRGKFNTGSFKHSFNVGTEWSYQNTDQGMHTFTDAAGQTTSTILASNISGCDTTAAMANAWCTGLNNPGNGTFTDTLGSIKGQSTTRSRTASVYALDSIEFNPQWLLNLGVRWDKFETEKKYNKDVYKTDANRAYTSEVSIPKGTKYESDSDFFTYQAGLVFKPTEASSIYASFATSANPVGVLAEGDSSDNALGTTDVINALKPEEARTFEIGTKWDLFNDRANLTAAIFRTEKQNTRIQIDPTTTANAGESKVDGFEVSLNGKITNKWDISAGYSYLDSEITKAAYNAIAQEGKPLPFVAKNSATLWSTYRVLPSLTIGAGAEYRDRVYVNTTAPKFLPTYTIYNAMAKYDVNKNVNLQLNINNIGDKRYFTSAHAAHYAFEGNGRNAVLAVNFKY</sequence>
<keyword evidence="11 14" id="KW-0472">Membrane</keyword>
<dbReference type="InterPro" id="IPR036942">
    <property type="entry name" value="Beta-barrel_TonB_sf"/>
</dbReference>
<dbReference type="InterPro" id="IPR000531">
    <property type="entry name" value="Beta-barrel_TonB"/>
</dbReference>
<comment type="caution">
    <text evidence="19">The sequence shown here is derived from an EMBL/GenBank/DDBJ whole genome shotgun (WGS) entry which is preliminary data.</text>
</comment>
<evidence type="ECO:0000256" key="6">
    <source>
        <dbReference type="ARBA" id="ARBA00022692"/>
    </source>
</evidence>
<dbReference type="NCBIfam" id="TIGR01783">
    <property type="entry name" value="TonB-siderophor"/>
    <property type="match status" value="1"/>
</dbReference>
<keyword evidence="12 19" id="KW-0675">Receptor</keyword>
<accession>A0A150HVI3</accession>
<dbReference type="GO" id="GO:0009279">
    <property type="term" value="C:cell outer membrane"/>
    <property type="evidence" value="ECO:0007669"/>
    <property type="project" value="UniProtKB-SubCell"/>
</dbReference>
<dbReference type="PATRIC" id="fig|52133.19.peg.1815"/>
<proteinExistence type="inferred from homology"/>
<protein>
    <submittedName>
        <fullName evidence="19">Putative TonB-dependent receptor BfrD</fullName>
    </submittedName>
</protein>
<evidence type="ECO:0000256" key="5">
    <source>
        <dbReference type="ARBA" id="ARBA00022496"/>
    </source>
</evidence>
<evidence type="ECO:0000256" key="4">
    <source>
        <dbReference type="ARBA" id="ARBA00022452"/>
    </source>
</evidence>
<dbReference type="RefSeq" id="WP_061524749.1">
    <property type="nucleotide sequence ID" value="NZ_JRHX01000049.1"/>
</dbReference>
<keyword evidence="10 15" id="KW-0798">TonB box</keyword>
<keyword evidence="6 14" id="KW-0812">Transmembrane</keyword>
<keyword evidence="8" id="KW-0408">Iron</keyword>
<evidence type="ECO:0000256" key="1">
    <source>
        <dbReference type="ARBA" id="ARBA00004571"/>
    </source>
</evidence>
<dbReference type="Gene3D" id="2.40.170.20">
    <property type="entry name" value="TonB-dependent receptor, beta-barrel domain"/>
    <property type="match status" value="1"/>
</dbReference>
<name>A0A150HVI3_9GAMM</name>
<evidence type="ECO:0000256" key="8">
    <source>
        <dbReference type="ARBA" id="ARBA00023004"/>
    </source>
</evidence>
<dbReference type="InterPro" id="IPR037066">
    <property type="entry name" value="Plug_dom_sf"/>
</dbReference>
<dbReference type="Pfam" id="PF00593">
    <property type="entry name" value="TonB_dep_Rec_b-barrel"/>
    <property type="match status" value="1"/>
</dbReference>
<dbReference type="Pfam" id="PF07715">
    <property type="entry name" value="Plug"/>
    <property type="match status" value="1"/>
</dbReference>
<evidence type="ECO:0000259" key="18">
    <source>
        <dbReference type="Pfam" id="PF07715"/>
    </source>
</evidence>
<comment type="subcellular location">
    <subcellularLocation>
        <location evidence="1 14">Cell outer membrane</location>
        <topology evidence="1 14">Multi-pass membrane protein</topology>
    </subcellularLocation>
</comment>
<dbReference type="SUPFAM" id="SSF56935">
    <property type="entry name" value="Porins"/>
    <property type="match status" value="1"/>
</dbReference>
<dbReference type="InterPro" id="IPR012910">
    <property type="entry name" value="Plug_dom"/>
</dbReference>
<feature type="domain" description="TonB-dependent receptor-like beta-barrel" evidence="17">
    <location>
        <begin position="239"/>
        <end position="737"/>
    </location>
</feature>
<dbReference type="PANTHER" id="PTHR32552">
    <property type="entry name" value="FERRICHROME IRON RECEPTOR-RELATED"/>
    <property type="match status" value="1"/>
</dbReference>
<dbReference type="GO" id="GO:0015344">
    <property type="term" value="F:siderophore uptake transmembrane transporter activity"/>
    <property type="evidence" value="ECO:0007669"/>
    <property type="project" value="TreeGrafter"/>
</dbReference>
<dbReference type="AlphaFoldDB" id="A0A150HVI3"/>
<evidence type="ECO:0000256" key="15">
    <source>
        <dbReference type="RuleBase" id="RU003357"/>
    </source>
</evidence>
<dbReference type="PROSITE" id="PS52016">
    <property type="entry name" value="TONB_DEPENDENT_REC_3"/>
    <property type="match status" value="1"/>
</dbReference>
<evidence type="ECO:0000259" key="17">
    <source>
        <dbReference type="Pfam" id="PF00593"/>
    </source>
</evidence>
<organism evidence="19 20">
    <name type="scientific">Acinetobacter venetianus</name>
    <dbReference type="NCBI Taxonomy" id="52133"/>
    <lineage>
        <taxon>Bacteria</taxon>
        <taxon>Pseudomonadati</taxon>
        <taxon>Pseudomonadota</taxon>
        <taxon>Gammaproteobacteria</taxon>
        <taxon>Moraxellales</taxon>
        <taxon>Moraxellaceae</taxon>
        <taxon>Acinetobacter</taxon>
    </lineage>
</organism>
<evidence type="ECO:0000256" key="7">
    <source>
        <dbReference type="ARBA" id="ARBA00022729"/>
    </source>
</evidence>
<dbReference type="GO" id="GO:0038023">
    <property type="term" value="F:signaling receptor activity"/>
    <property type="evidence" value="ECO:0007669"/>
    <property type="project" value="InterPro"/>
</dbReference>
<dbReference type="InterPro" id="IPR010105">
    <property type="entry name" value="TonB_sidphr_rcpt"/>
</dbReference>
<reference evidence="19 20" key="1">
    <citation type="journal article" date="2016" name="Sci. Rep.">
        <title>Genomic and phenotypic characterization of the species Acinetobacter venetianus.</title>
        <authorList>
            <person name="Fondi M."/>
            <person name="Maida I."/>
            <person name="Perrin E."/>
            <person name="Orlandini V."/>
            <person name="La Torre L."/>
            <person name="Bosi E."/>
            <person name="Negroni A."/>
            <person name="Zanaroli G."/>
            <person name="Fava F."/>
            <person name="Decorosi F."/>
            <person name="Giovannetti L."/>
            <person name="Viti C."/>
            <person name="Vaneechoutte M."/>
            <person name="Dijkshoorn L."/>
            <person name="Fani R."/>
        </authorList>
    </citation>
    <scope>NUCLEOTIDE SEQUENCE [LARGE SCALE GENOMIC DNA]</scope>
    <source>
        <strain evidence="19 20">LUH13518</strain>
    </source>
</reference>
<feature type="signal peptide" evidence="16">
    <location>
        <begin position="1"/>
        <end position="29"/>
    </location>
</feature>
<feature type="chain" id="PRO_5007563019" evidence="16">
    <location>
        <begin position="30"/>
        <end position="768"/>
    </location>
</feature>
<dbReference type="Proteomes" id="UP000075544">
    <property type="component" value="Unassembled WGS sequence"/>
</dbReference>
<evidence type="ECO:0000313" key="19">
    <source>
        <dbReference type="EMBL" id="KXZ70666.1"/>
    </source>
</evidence>
<evidence type="ECO:0000256" key="16">
    <source>
        <dbReference type="SAM" id="SignalP"/>
    </source>
</evidence>